<dbReference type="FunFam" id="3.40.50.300:FF:000128">
    <property type="entry name" value="Putative DNA repair helicase RAD3"/>
    <property type="match status" value="1"/>
</dbReference>
<dbReference type="InterPro" id="IPR042493">
    <property type="entry name" value="XPD_DNA_FeS"/>
</dbReference>
<dbReference type="PROSITE" id="PS51193">
    <property type="entry name" value="HELICASE_ATP_BIND_2"/>
    <property type="match status" value="1"/>
</dbReference>
<keyword evidence="7" id="KW-0227">DNA damage</keyword>
<evidence type="ECO:0000256" key="18">
    <source>
        <dbReference type="ARBA" id="ARBA00023242"/>
    </source>
</evidence>
<keyword evidence="9 24" id="KW-0347">Helicase</keyword>
<keyword evidence="18" id="KW-0539">Nucleus</keyword>
<keyword evidence="4" id="KW-0004">4Fe-4S</keyword>
<evidence type="ECO:0000256" key="6">
    <source>
        <dbReference type="ARBA" id="ARBA00022741"/>
    </source>
</evidence>
<feature type="compositionally biased region" description="Polar residues" evidence="22">
    <location>
        <begin position="791"/>
        <end position="803"/>
    </location>
</feature>
<dbReference type="GO" id="GO:0043139">
    <property type="term" value="F:5'-3' DNA helicase activity"/>
    <property type="evidence" value="ECO:0007669"/>
    <property type="project" value="UniProtKB-EC"/>
</dbReference>
<evidence type="ECO:0000256" key="17">
    <source>
        <dbReference type="ARBA" id="ARBA00023235"/>
    </source>
</evidence>
<feature type="region of interest" description="Disordered" evidence="22">
    <location>
        <begin position="779"/>
        <end position="855"/>
    </location>
</feature>
<dbReference type="Pfam" id="PF06777">
    <property type="entry name" value="HBB"/>
    <property type="match status" value="1"/>
</dbReference>
<proteinExistence type="inferred from homology"/>
<organism evidence="24">
    <name type="scientific">Phaffia rhodozyma</name>
    <name type="common">Yeast</name>
    <name type="synonym">Xanthophyllomyces dendrorhous</name>
    <dbReference type="NCBI Taxonomy" id="264483"/>
    <lineage>
        <taxon>Eukaryota</taxon>
        <taxon>Fungi</taxon>
        <taxon>Dikarya</taxon>
        <taxon>Basidiomycota</taxon>
        <taxon>Agaricomycotina</taxon>
        <taxon>Tremellomycetes</taxon>
        <taxon>Cystofilobasidiales</taxon>
        <taxon>Mrakiaceae</taxon>
        <taxon>Phaffia</taxon>
    </lineage>
</organism>
<dbReference type="InterPro" id="IPR010643">
    <property type="entry name" value="HBB"/>
</dbReference>
<dbReference type="GO" id="GO:0016818">
    <property type="term" value="F:hydrolase activity, acting on acid anhydrides, in phosphorus-containing anhydrides"/>
    <property type="evidence" value="ECO:0007669"/>
    <property type="project" value="InterPro"/>
</dbReference>
<dbReference type="InterPro" id="IPR002464">
    <property type="entry name" value="DNA/RNA_helicase_DEAH_CS"/>
</dbReference>
<accession>A0A0F7SEU4</accession>
<sequence>MKFYIGDLPVIFPYDLVYPEQYNYMCDLKRALDANGHCILGKSVAGTSGLSDTTVETNCRADLDCWIHSEMPSGTGKTVSLLSLIISYQQFYPSHRKLIYCSRTVPEIEKALAELKRLMEYRKQMGCDDTGFRGIGLSSRKNLCIHPEVAREKKGKTVDARCRDLTSAAACEQGRADPGSVPLCDFHEELGKREPGDLFPEGVFTLDDMKEYSREQGICPYFALRRMMPFVDVIIYSFHYLLDPKIAEQVSAELDGEAIVVFDEAHNIDNVCIESLSVDLTRPILEGASRSANRLEEKIAEMKENDIQKLQDEYTRLVQGLGAPDGGEEDDMLSNPILPDDMIQEAIPGNIRKAEHFVAFMKRFIEYLKTRMRVLHVVAETPVSFLQHLKDITFIEKRPLKACAERLSSLVKTLGLTNLDEYSGLQTVAGFATLVATYEKGFLLILEPYETDHATVANPVFHFTCMDPALAMAPVFEKFSSVVITSGTISPLDMYPKMLDFQPVVIESYPMTLGRNSFLPLVITRGSDQVAISSRFEVRNDPSVVRNFGSILIEYSKCVPDGIVAFFPSYLYMESIVAAWNDMGILNEVWKNKLIFVETPDAAETSIALENYRKACDNGRGAVLLSVARGKVSEGIDFDHNYGRAVIMFGIPYQYTESRILKARLEFLRDAHRIKESDYLTFDAMRHAAQCVGRVLRGKTDWGLMVFADQRFARADKRARLPKWINQYITESHSKLSTDMAIALSRQFIRNISQPFDHSQTGISVWTYEQVLAKQAAEKREAEQAVIEPPTMNSRPHPTSTYPNPNPNGEGEIDMDMDIEYENAGRDDPGPSPGPGEFYDGREDEEEARLANMDM</sequence>
<name>A0A0F7SEU4_PHARH</name>
<keyword evidence="11" id="KW-0408">Iron</keyword>
<dbReference type="Gene3D" id="1.10.30.20">
    <property type="entry name" value="Bacterial XPD DNA helicase, FeS cluster domain"/>
    <property type="match status" value="1"/>
</dbReference>
<keyword evidence="12" id="KW-0411">Iron-sulfur</keyword>
<evidence type="ECO:0000256" key="12">
    <source>
        <dbReference type="ARBA" id="ARBA00023014"/>
    </source>
</evidence>
<dbReference type="FunFam" id="3.40.50.300:FF:000135">
    <property type="entry name" value="DNA repair helicase RAD3, putative"/>
    <property type="match status" value="1"/>
</dbReference>
<dbReference type="SMART" id="SM00488">
    <property type="entry name" value="DEXDc2"/>
    <property type="match status" value="1"/>
</dbReference>
<dbReference type="Pfam" id="PF06733">
    <property type="entry name" value="DEAD_2"/>
    <property type="match status" value="1"/>
</dbReference>
<keyword evidence="14" id="KW-0238">DNA-binding</keyword>
<dbReference type="InterPro" id="IPR045028">
    <property type="entry name" value="DinG/Rad3-like"/>
</dbReference>
<dbReference type="EMBL" id="LN483144">
    <property type="protein sequence ID" value="CDZ96465.1"/>
    <property type="molecule type" value="Genomic_DNA"/>
</dbReference>
<evidence type="ECO:0000256" key="3">
    <source>
        <dbReference type="ARBA" id="ARBA00009146"/>
    </source>
</evidence>
<dbReference type="GO" id="GO:0003684">
    <property type="term" value="F:damaged DNA binding"/>
    <property type="evidence" value="ECO:0007669"/>
    <property type="project" value="TreeGrafter"/>
</dbReference>
<protein>
    <recommendedName>
        <fullName evidence="19">DNA 5'-3' helicase</fullName>
        <ecNumber evidence="19">5.6.2.3</ecNumber>
    </recommendedName>
</protein>
<feature type="domain" description="Helicase ATP-binding" evidence="23">
    <location>
        <begin position="7"/>
        <end position="313"/>
    </location>
</feature>
<dbReference type="InterPro" id="IPR001945">
    <property type="entry name" value="RAD3/XPD"/>
</dbReference>
<dbReference type="CDD" id="cd18788">
    <property type="entry name" value="SF2_C_XPD"/>
    <property type="match status" value="1"/>
</dbReference>
<feature type="coiled-coil region" evidence="21">
    <location>
        <begin position="285"/>
        <end position="320"/>
    </location>
</feature>
<evidence type="ECO:0000259" key="23">
    <source>
        <dbReference type="PROSITE" id="PS51193"/>
    </source>
</evidence>
<evidence type="ECO:0000256" key="20">
    <source>
        <dbReference type="ARBA" id="ARBA00048954"/>
    </source>
</evidence>
<keyword evidence="15" id="KW-0804">Transcription</keyword>
<dbReference type="AlphaFoldDB" id="A0A0F7SEU4"/>
<keyword evidence="16" id="KW-0234">DNA repair</keyword>
<evidence type="ECO:0000256" key="8">
    <source>
        <dbReference type="ARBA" id="ARBA00022801"/>
    </source>
</evidence>
<evidence type="ECO:0000313" key="24">
    <source>
        <dbReference type="EMBL" id="CDZ96465.1"/>
    </source>
</evidence>
<evidence type="ECO:0000256" key="5">
    <source>
        <dbReference type="ARBA" id="ARBA00022723"/>
    </source>
</evidence>
<keyword evidence="21" id="KW-0175">Coiled coil</keyword>
<comment type="similarity">
    <text evidence="3">Belongs to the helicase family. RAD3/XPD subfamily.</text>
</comment>
<evidence type="ECO:0000256" key="11">
    <source>
        <dbReference type="ARBA" id="ARBA00023004"/>
    </source>
</evidence>
<dbReference type="SMART" id="SM00491">
    <property type="entry name" value="HELICc2"/>
    <property type="match status" value="1"/>
</dbReference>
<dbReference type="GO" id="GO:0045951">
    <property type="term" value="P:positive regulation of mitotic recombination"/>
    <property type="evidence" value="ECO:0007669"/>
    <property type="project" value="TreeGrafter"/>
</dbReference>
<dbReference type="GO" id="GO:0006366">
    <property type="term" value="P:transcription by RNA polymerase II"/>
    <property type="evidence" value="ECO:0007669"/>
    <property type="project" value="TreeGrafter"/>
</dbReference>
<dbReference type="InterPro" id="IPR014013">
    <property type="entry name" value="Helic_SF1/SF2_ATP-bd_DinG/Rad3"/>
</dbReference>
<evidence type="ECO:0000256" key="14">
    <source>
        <dbReference type="ARBA" id="ARBA00023125"/>
    </source>
</evidence>
<evidence type="ECO:0000256" key="1">
    <source>
        <dbReference type="ARBA" id="ARBA00001966"/>
    </source>
</evidence>
<dbReference type="InterPro" id="IPR006554">
    <property type="entry name" value="Helicase-like_DEXD_c2"/>
</dbReference>
<dbReference type="PRINTS" id="PR00852">
    <property type="entry name" value="XRODRMPGMNTD"/>
</dbReference>
<dbReference type="FunFam" id="1.10.275.40:FF:000001">
    <property type="entry name" value="DNA repair helicase (Rad3)"/>
    <property type="match status" value="1"/>
</dbReference>
<evidence type="ECO:0000256" key="7">
    <source>
        <dbReference type="ARBA" id="ARBA00022763"/>
    </source>
</evidence>
<evidence type="ECO:0000256" key="13">
    <source>
        <dbReference type="ARBA" id="ARBA00023015"/>
    </source>
</evidence>
<comment type="catalytic activity">
    <reaction evidence="20">
        <text>ATP + H2O = ADP + phosphate + H(+)</text>
        <dbReference type="Rhea" id="RHEA:13065"/>
        <dbReference type="ChEBI" id="CHEBI:15377"/>
        <dbReference type="ChEBI" id="CHEBI:15378"/>
        <dbReference type="ChEBI" id="CHEBI:30616"/>
        <dbReference type="ChEBI" id="CHEBI:43474"/>
        <dbReference type="ChEBI" id="CHEBI:456216"/>
        <dbReference type="EC" id="5.6.2.3"/>
    </reaction>
</comment>
<keyword evidence="8" id="KW-0378">Hydrolase</keyword>
<keyword evidence="5" id="KW-0479">Metal-binding</keyword>
<dbReference type="PROSITE" id="PS00690">
    <property type="entry name" value="DEAH_ATP_HELICASE"/>
    <property type="match status" value="1"/>
</dbReference>
<dbReference type="InterPro" id="IPR006555">
    <property type="entry name" value="ATP-dep_Helicase_C"/>
</dbReference>
<keyword evidence="10" id="KW-0067">ATP-binding</keyword>
<evidence type="ECO:0000256" key="2">
    <source>
        <dbReference type="ARBA" id="ARBA00004123"/>
    </source>
</evidence>
<dbReference type="Pfam" id="PF13307">
    <property type="entry name" value="Helicase_C_2"/>
    <property type="match status" value="1"/>
</dbReference>
<reference evidence="24" key="1">
    <citation type="submission" date="2014-08" db="EMBL/GenBank/DDBJ databases">
        <authorList>
            <person name="Sharma Rahul"/>
            <person name="Thines Marco"/>
        </authorList>
    </citation>
    <scope>NUCLEOTIDE SEQUENCE</scope>
</reference>
<evidence type="ECO:0000256" key="16">
    <source>
        <dbReference type="ARBA" id="ARBA00023204"/>
    </source>
</evidence>
<dbReference type="SUPFAM" id="SSF52540">
    <property type="entry name" value="P-loop containing nucleoside triphosphate hydrolases"/>
    <property type="match status" value="1"/>
</dbReference>
<dbReference type="PANTHER" id="PTHR11472">
    <property type="entry name" value="DNA REPAIR DEAD HELICASE RAD3/XP-D SUBFAMILY MEMBER"/>
    <property type="match status" value="1"/>
</dbReference>
<evidence type="ECO:0000256" key="19">
    <source>
        <dbReference type="ARBA" id="ARBA00044969"/>
    </source>
</evidence>
<evidence type="ECO:0000256" key="22">
    <source>
        <dbReference type="SAM" id="MobiDB-lite"/>
    </source>
</evidence>
<dbReference type="GO" id="GO:0051539">
    <property type="term" value="F:4 iron, 4 sulfur cluster binding"/>
    <property type="evidence" value="ECO:0007669"/>
    <property type="project" value="UniProtKB-KW"/>
</dbReference>
<feature type="compositionally biased region" description="Acidic residues" evidence="22">
    <location>
        <begin position="811"/>
        <end position="821"/>
    </location>
</feature>
<evidence type="ECO:0000256" key="4">
    <source>
        <dbReference type="ARBA" id="ARBA00022485"/>
    </source>
</evidence>
<dbReference type="GO" id="GO:0046872">
    <property type="term" value="F:metal ion binding"/>
    <property type="evidence" value="ECO:0007669"/>
    <property type="project" value="UniProtKB-KW"/>
</dbReference>
<dbReference type="GO" id="GO:0000112">
    <property type="term" value="C:nucleotide-excision repair factor 3 complex"/>
    <property type="evidence" value="ECO:0007669"/>
    <property type="project" value="UniProtKB-ARBA"/>
</dbReference>
<dbReference type="GO" id="GO:0005524">
    <property type="term" value="F:ATP binding"/>
    <property type="evidence" value="ECO:0007669"/>
    <property type="project" value="UniProtKB-KW"/>
</dbReference>
<comment type="subcellular location">
    <subcellularLocation>
        <location evidence="2">Nucleus</location>
    </subcellularLocation>
</comment>
<comment type="cofactor">
    <cofactor evidence="1">
        <name>[4Fe-4S] cluster</name>
        <dbReference type="ChEBI" id="CHEBI:49883"/>
    </cofactor>
</comment>
<dbReference type="PANTHER" id="PTHR11472:SF1">
    <property type="entry name" value="GENERAL TRANSCRIPTION AND DNA REPAIR FACTOR IIH HELICASE SUBUNIT XPD"/>
    <property type="match status" value="1"/>
</dbReference>
<dbReference type="Gene3D" id="3.40.50.300">
    <property type="entry name" value="P-loop containing nucleotide triphosphate hydrolases"/>
    <property type="match status" value="2"/>
</dbReference>
<dbReference type="EC" id="5.6.2.3" evidence="19"/>
<keyword evidence="13" id="KW-0805">Transcription regulation</keyword>
<keyword evidence="6" id="KW-0547">Nucleotide-binding</keyword>
<dbReference type="InterPro" id="IPR013020">
    <property type="entry name" value="Rad3/Chl1-like"/>
</dbReference>
<keyword evidence="17" id="KW-0413">Isomerase</keyword>
<dbReference type="NCBIfam" id="TIGR00604">
    <property type="entry name" value="rad3"/>
    <property type="match status" value="1"/>
</dbReference>
<dbReference type="InterPro" id="IPR027417">
    <property type="entry name" value="P-loop_NTPase"/>
</dbReference>
<dbReference type="GO" id="GO:0006289">
    <property type="term" value="P:nucleotide-excision repair"/>
    <property type="evidence" value="ECO:0007669"/>
    <property type="project" value="InterPro"/>
</dbReference>
<dbReference type="FunFam" id="1.10.30.20:FF:000001">
    <property type="entry name" value="DNA repair helicase rad15"/>
    <property type="match status" value="1"/>
</dbReference>
<evidence type="ECO:0000256" key="10">
    <source>
        <dbReference type="ARBA" id="ARBA00022840"/>
    </source>
</evidence>
<dbReference type="Gene3D" id="1.10.275.40">
    <property type="match status" value="1"/>
</dbReference>
<evidence type="ECO:0000256" key="9">
    <source>
        <dbReference type="ARBA" id="ARBA00022806"/>
    </source>
</evidence>
<dbReference type="InterPro" id="IPR010614">
    <property type="entry name" value="RAD3-like_helicase_DEAD"/>
</dbReference>
<evidence type="ECO:0000256" key="21">
    <source>
        <dbReference type="SAM" id="Coils"/>
    </source>
</evidence>
<evidence type="ECO:0000256" key="15">
    <source>
        <dbReference type="ARBA" id="ARBA00023163"/>
    </source>
</evidence>